<accession>A0ABN4MGE6</accession>
<name>A0ABN4MGE6_9BURK</name>
<reference evidence="8 9" key="1">
    <citation type="submission" date="2015-11" db="EMBL/GenBank/DDBJ databases">
        <title>Exploring the genomic traits of fungus-feeding bacterial genus Collimonas.</title>
        <authorList>
            <person name="Song C."/>
            <person name="Schmidt R."/>
            <person name="de Jager V."/>
            <person name="Krzyzanowska D."/>
            <person name="Jongedijk E."/>
            <person name="Cankar K."/>
            <person name="Beekwilder J."/>
            <person name="van Veen A."/>
            <person name="de Boer W."/>
            <person name="van Veen J.A."/>
            <person name="Garbeva P."/>
        </authorList>
    </citation>
    <scope>NUCLEOTIDE SEQUENCE [LARGE SCALE GENOMIC DNA]</scope>
    <source>
        <strain evidence="8 9">Ter291</strain>
    </source>
</reference>
<dbReference type="InterPro" id="IPR037185">
    <property type="entry name" value="EmrE-like"/>
</dbReference>
<comment type="subcellular location">
    <subcellularLocation>
        <location evidence="1">Cell membrane</location>
        <topology evidence="1">Multi-pass membrane protein</topology>
    </subcellularLocation>
</comment>
<feature type="transmembrane region" description="Helical" evidence="6">
    <location>
        <begin position="7"/>
        <end position="28"/>
    </location>
</feature>
<keyword evidence="2" id="KW-1003">Cell membrane</keyword>
<keyword evidence="9" id="KW-1185">Reference proteome</keyword>
<proteinExistence type="predicted"/>
<sequence>MRHTKSYVYLALAMMLVGANIGFGKAVIAVVPVLAFALLRFVIAVIVMTPQFFKAAPRLARHEWLTLFGQAFFGTFLFTLCMLYGVQHTTATAAGVITSTLPAAVAILSRLILKEKLQARTLASILLAIAGIAVLNLSKSDSGDGASTPLVGNLFIIAAVLCEATYVVLSKRLTQTLSPLRITAYSHLFGLLLMLPIGLSAALSFDFSVVTASMWLLIIWYAVAASVIVFWLWLTGTKHVQANVAGIFTALMPLAAAFIGVVFLHESLGWAHFAALALVLTGIAVASWPQSVKAVQEV</sequence>
<evidence type="ECO:0000313" key="9">
    <source>
        <dbReference type="Proteomes" id="UP000074914"/>
    </source>
</evidence>
<feature type="transmembrane region" description="Helical" evidence="6">
    <location>
        <begin position="246"/>
        <end position="264"/>
    </location>
</feature>
<feature type="transmembrane region" description="Helical" evidence="6">
    <location>
        <begin position="65"/>
        <end position="86"/>
    </location>
</feature>
<keyword evidence="4 6" id="KW-1133">Transmembrane helix</keyword>
<feature type="transmembrane region" description="Helical" evidence="6">
    <location>
        <begin position="92"/>
        <end position="113"/>
    </location>
</feature>
<evidence type="ECO:0000256" key="5">
    <source>
        <dbReference type="ARBA" id="ARBA00023136"/>
    </source>
</evidence>
<feature type="domain" description="EamA" evidence="7">
    <location>
        <begin position="151"/>
        <end position="287"/>
    </location>
</feature>
<dbReference type="SUPFAM" id="SSF103481">
    <property type="entry name" value="Multidrug resistance efflux transporter EmrE"/>
    <property type="match status" value="2"/>
</dbReference>
<feature type="transmembrane region" description="Helical" evidence="6">
    <location>
        <begin position="182"/>
        <end position="203"/>
    </location>
</feature>
<evidence type="ECO:0000256" key="2">
    <source>
        <dbReference type="ARBA" id="ARBA00022475"/>
    </source>
</evidence>
<gene>
    <name evidence="8" type="ORF">CPter291_4120</name>
</gene>
<dbReference type="PANTHER" id="PTHR42920">
    <property type="entry name" value="OS03G0707200 PROTEIN-RELATED"/>
    <property type="match status" value="1"/>
</dbReference>
<dbReference type="EMBL" id="CP013236">
    <property type="protein sequence ID" value="AMP16352.1"/>
    <property type="molecule type" value="Genomic_DNA"/>
</dbReference>
<feature type="transmembrane region" description="Helical" evidence="6">
    <location>
        <begin position="215"/>
        <end position="234"/>
    </location>
</feature>
<dbReference type="PANTHER" id="PTHR42920:SF5">
    <property type="entry name" value="EAMA DOMAIN-CONTAINING PROTEIN"/>
    <property type="match status" value="1"/>
</dbReference>
<evidence type="ECO:0000256" key="6">
    <source>
        <dbReference type="SAM" id="Phobius"/>
    </source>
</evidence>
<protein>
    <submittedName>
        <fullName evidence="8">Nucleotide-sugar transporter family protein</fullName>
    </submittedName>
</protein>
<keyword evidence="5 6" id="KW-0472">Membrane</keyword>
<feature type="transmembrane region" description="Helical" evidence="6">
    <location>
        <begin position="120"/>
        <end position="138"/>
    </location>
</feature>
<dbReference type="RefSeq" id="WP_062118219.1">
    <property type="nucleotide sequence ID" value="NZ_CP013236.1"/>
</dbReference>
<dbReference type="Proteomes" id="UP000074914">
    <property type="component" value="Chromosome"/>
</dbReference>
<evidence type="ECO:0000313" key="8">
    <source>
        <dbReference type="EMBL" id="AMP16352.1"/>
    </source>
</evidence>
<dbReference type="InterPro" id="IPR000620">
    <property type="entry name" value="EamA_dom"/>
</dbReference>
<evidence type="ECO:0000256" key="1">
    <source>
        <dbReference type="ARBA" id="ARBA00004651"/>
    </source>
</evidence>
<keyword evidence="3 6" id="KW-0812">Transmembrane</keyword>
<evidence type="ECO:0000259" key="7">
    <source>
        <dbReference type="Pfam" id="PF00892"/>
    </source>
</evidence>
<dbReference type="Gene3D" id="1.10.3730.20">
    <property type="match status" value="1"/>
</dbReference>
<feature type="transmembrane region" description="Helical" evidence="6">
    <location>
        <begin position="270"/>
        <end position="288"/>
    </location>
</feature>
<feature type="domain" description="EamA" evidence="7">
    <location>
        <begin position="6"/>
        <end position="136"/>
    </location>
</feature>
<dbReference type="Pfam" id="PF00892">
    <property type="entry name" value="EamA"/>
    <property type="match status" value="2"/>
</dbReference>
<evidence type="ECO:0000256" key="3">
    <source>
        <dbReference type="ARBA" id="ARBA00022692"/>
    </source>
</evidence>
<evidence type="ECO:0000256" key="4">
    <source>
        <dbReference type="ARBA" id="ARBA00022989"/>
    </source>
</evidence>
<dbReference type="InterPro" id="IPR051258">
    <property type="entry name" value="Diverse_Substrate_Transporter"/>
</dbReference>
<feature type="transmembrane region" description="Helical" evidence="6">
    <location>
        <begin position="34"/>
        <end position="53"/>
    </location>
</feature>
<feature type="transmembrane region" description="Helical" evidence="6">
    <location>
        <begin position="150"/>
        <end position="170"/>
    </location>
</feature>
<organism evidence="8 9">
    <name type="scientific">Collimonas pratensis</name>
    <dbReference type="NCBI Taxonomy" id="279113"/>
    <lineage>
        <taxon>Bacteria</taxon>
        <taxon>Pseudomonadati</taxon>
        <taxon>Pseudomonadota</taxon>
        <taxon>Betaproteobacteria</taxon>
        <taxon>Burkholderiales</taxon>
        <taxon>Oxalobacteraceae</taxon>
        <taxon>Collimonas</taxon>
    </lineage>
</organism>